<sequence>MTRNWMRVFFASLAVILLVGCSSIEEQVEDGIENAKLVFQGDAEKPNEKVNNIKLFIPSGFSIEDESDETNIILSKGNDSYILFLNPNELLDSRLYYDLMMADTNLKIVEEKTFEQNGRFGFVAIIENSEEKYELVTSIGGIKLTTISKHQNIAGNLDKMMTIVRSITTN</sequence>
<keyword evidence="2" id="KW-1185">Reference proteome</keyword>
<dbReference type="AlphaFoldDB" id="A0A544SWV0"/>
<dbReference type="OrthoDB" id="2450230at2"/>
<dbReference type="PROSITE" id="PS51257">
    <property type="entry name" value="PROKAR_LIPOPROTEIN"/>
    <property type="match status" value="1"/>
</dbReference>
<dbReference type="Proteomes" id="UP000318937">
    <property type="component" value="Unassembled WGS sequence"/>
</dbReference>
<accession>A0A544SWV0</accession>
<evidence type="ECO:0000313" key="2">
    <source>
        <dbReference type="Proteomes" id="UP000318937"/>
    </source>
</evidence>
<name>A0A544SWV0_9BACI</name>
<dbReference type="RefSeq" id="WP_142608334.1">
    <property type="nucleotide sequence ID" value="NZ_VDGG01000038.1"/>
</dbReference>
<organism evidence="1 2">
    <name type="scientific">Psychrobacillus soli</name>
    <dbReference type="NCBI Taxonomy" id="1543965"/>
    <lineage>
        <taxon>Bacteria</taxon>
        <taxon>Bacillati</taxon>
        <taxon>Bacillota</taxon>
        <taxon>Bacilli</taxon>
        <taxon>Bacillales</taxon>
        <taxon>Bacillaceae</taxon>
        <taxon>Psychrobacillus</taxon>
    </lineage>
</organism>
<evidence type="ECO:0000313" key="1">
    <source>
        <dbReference type="EMBL" id="TQR09694.1"/>
    </source>
</evidence>
<comment type="caution">
    <text evidence="1">The sequence shown here is derived from an EMBL/GenBank/DDBJ whole genome shotgun (WGS) entry which is preliminary data.</text>
</comment>
<reference evidence="1 2" key="1">
    <citation type="submission" date="2019-05" db="EMBL/GenBank/DDBJ databases">
        <title>Psychrobacillus vulpis sp. nov., a new species isolated from feces of a red fox that inhabits in The Tablas de Daimiel Natural Park, Albacete, Spain.</title>
        <authorList>
            <person name="Rodriguez M."/>
            <person name="Reina J.C."/>
            <person name="Bejar V."/>
            <person name="Llamas I."/>
        </authorList>
    </citation>
    <scope>NUCLEOTIDE SEQUENCE [LARGE SCALE GENOMIC DNA]</scope>
    <source>
        <strain evidence="1 2">NHI-2</strain>
    </source>
</reference>
<proteinExistence type="predicted"/>
<gene>
    <name evidence="1" type="ORF">FG383_15665</name>
</gene>
<protein>
    <submittedName>
        <fullName evidence="1">Uncharacterized protein</fullName>
    </submittedName>
</protein>
<dbReference type="EMBL" id="VDGG01000038">
    <property type="protein sequence ID" value="TQR09694.1"/>
    <property type="molecule type" value="Genomic_DNA"/>
</dbReference>